<accession>C6DJ75</accession>
<evidence type="ECO:0000259" key="3">
    <source>
        <dbReference type="Pfam" id="PF26345"/>
    </source>
</evidence>
<organism evidence="4 5">
    <name type="scientific">Pectobacterium carotovorum subsp. carotovorum (strain PC1)</name>
    <dbReference type="NCBI Taxonomy" id="561230"/>
    <lineage>
        <taxon>Bacteria</taxon>
        <taxon>Pseudomonadati</taxon>
        <taxon>Pseudomonadota</taxon>
        <taxon>Gammaproteobacteria</taxon>
        <taxon>Enterobacterales</taxon>
        <taxon>Pectobacteriaceae</taxon>
        <taxon>Pectobacterium</taxon>
    </lineage>
</organism>
<evidence type="ECO:0000259" key="2">
    <source>
        <dbReference type="Pfam" id="PF13020"/>
    </source>
</evidence>
<dbReference type="Pfam" id="PF13020">
    <property type="entry name" value="NOV_C"/>
    <property type="match status" value="1"/>
</dbReference>
<sequence>MKNKKGSQERQYFWVTNNESYHKEIPGGYLHSVVGIGTKNGYRETLNLVRENDVIFVCHAGYISDIGFAKTNAKHEIINGYNDYSVSVVFYSLKNPMRISKKSEHKNHLVAIKGKDYPPITIEGTPHQRSYISKINIDMATYIMACTSIYLDANKVINIKKDKVGRVSDFEKFLSKLTDSHVIQTLNQFPNISFENYCYKHSSTYDLIYDGKRYAPKQVLGFSVKHIINRPLVSSEFSGGDDSISFSVLRNLGFEIILKTANESLSVNNKYNREEICNLFEPNYKFTPQSGKWGVSGIVKIDKDVVFIVTLEKPHEGNPYGDSLSDDGLLNWKTQTKMSINDEFVQRLIGHDHNTSNIHLFLRYNKKDKYSYLGLLRYEWHNGNSSNPVHFKWRLINSVISRKLNDLFDSSNLVHSIPLVSDADDFDPANFFLKEEENNRKYKERTSTVYKSQREISEIDRAAADERNSNLGSQGELLVLHYEKNELIKAGRADLAEKVKQVSEMNCAAGYDILSFDSDGNEKYIEVKTTMGGKNTVFYISENEVKVSKACEEKYFIYRVYNFDVKNKTYQLFTQKGAVELNFTLSPVSYRAAIL</sequence>
<evidence type="ECO:0000259" key="1">
    <source>
        <dbReference type="Pfam" id="PF11907"/>
    </source>
</evidence>
<dbReference type="Pfam" id="PF11907">
    <property type="entry name" value="DUF3427"/>
    <property type="match status" value="1"/>
</dbReference>
<dbReference type="HOGENOM" id="CLU_458456_0_0_6"/>
<name>C6DJ75_PECCP</name>
<gene>
    <name evidence="4" type="ordered locus">PC1_2311</name>
</gene>
<dbReference type="RefSeq" id="WP_015840531.1">
    <property type="nucleotide sequence ID" value="NC_012917.1"/>
</dbReference>
<dbReference type="KEGG" id="pct:PC1_2311"/>
<dbReference type="InterPro" id="IPR024975">
    <property type="entry name" value="NOV_C"/>
</dbReference>
<dbReference type="EMBL" id="CP001657">
    <property type="protein sequence ID" value="ACT13345.1"/>
    <property type="molecule type" value="Genomic_DNA"/>
</dbReference>
<feature type="domain" description="ScoMcrA-like N-terminal head" evidence="3">
    <location>
        <begin position="176"/>
        <end position="256"/>
    </location>
</feature>
<reference evidence="4 5" key="1">
    <citation type="submission" date="2009-07" db="EMBL/GenBank/DDBJ databases">
        <title>Complete sequence of Pectobacterium carotovorum subsp. carotovorum PC1.</title>
        <authorList>
            <consortium name="US DOE Joint Genome Institute"/>
            <person name="Lucas S."/>
            <person name="Copeland A."/>
            <person name="Lapidus A."/>
            <person name="Glavina del Rio T."/>
            <person name="Tice H."/>
            <person name="Bruce D."/>
            <person name="Goodwin L."/>
            <person name="Pitluck S."/>
            <person name="Munk A.C."/>
            <person name="Brettin T."/>
            <person name="Detter J.C."/>
            <person name="Han C."/>
            <person name="Tapia R."/>
            <person name="Larimer F."/>
            <person name="Land M."/>
            <person name="Hauser L."/>
            <person name="Kyrpides N."/>
            <person name="Mikhailova N."/>
            <person name="Balakrishnan V."/>
            <person name="Glasner J."/>
            <person name="Perna N.T."/>
        </authorList>
    </citation>
    <scope>NUCLEOTIDE SEQUENCE [LARGE SCALE GENOMIC DNA]</scope>
    <source>
        <strain evidence="4 5">PC1</strain>
    </source>
</reference>
<dbReference type="AlphaFoldDB" id="C6DJ75"/>
<evidence type="ECO:0000313" key="4">
    <source>
        <dbReference type="EMBL" id="ACT13345.1"/>
    </source>
</evidence>
<dbReference type="Proteomes" id="UP000002736">
    <property type="component" value="Chromosome"/>
</dbReference>
<feature type="domain" description="DUF3427" evidence="1">
    <location>
        <begin position="266"/>
        <end position="400"/>
    </location>
</feature>
<dbReference type="Pfam" id="PF26345">
    <property type="entry name" value="ScoMcrA_N"/>
    <property type="match status" value="1"/>
</dbReference>
<dbReference type="REBASE" id="21275">
    <property type="entry name" value="PcaPC1McrBP"/>
</dbReference>
<dbReference type="InterPro" id="IPR058807">
    <property type="entry name" value="ScoMcrA_N"/>
</dbReference>
<feature type="domain" description="Protein NO VEIN C-terminal" evidence="2">
    <location>
        <begin position="475"/>
        <end position="569"/>
    </location>
</feature>
<proteinExistence type="predicted"/>
<dbReference type="GeneID" id="67794306"/>
<evidence type="ECO:0000313" key="5">
    <source>
        <dbReference type="Proteomes" id="UP000002736"/>
    </source>
</evidence>
<dbReference type="eggNOG" id="COG1401">
    <property type="taxonomic scope" value="Bacteria"/>
</dbReference>
<dbReference type="eggNOG" id="COG1061">
    <property type="taxonomic scope" value="Bacteria"/>
</dbReference>
<dbReference type="eggNOG" id="COG3440">
    <property type="taxonomic scope" value="Bacteria"/>
</dbReference>
<protein>
    <submittedName>
        <fullName evidence="4">Uncharacterized protein</fullName>
    </submittedName>
</protein>
<dbReference type="InterPro" id="IPR021835">
    <property type="entry name" value="DUF3427"/>
</dbReference>